<gene>
    <name evidence="1" type="ORF">F1735_34645</name>
</gene>
<evidence type="ECO:0000313" key="1">
    <source>
        <dbReference type="EMBL" id="NHZ67314.1"/>
    </source>
</evidence>
<dbReference type="EMBL" id="WHJF01000559">
    <property type="protein sequence ID" value="NHZ67314.1"/>
    <property type="molecule type" value="Genomic_DNA"/>
</dbReference>
<protein>
    <submittedName>
        <fullName evidence="1">Uncharacterized protein</fullName>
    </submittedName>
</protein>
<organism evidence="1 2">
    <name type="scientific">Massilia genomosp. 1</name>
    <dbReference type="NCBI Taxonomy" id="2609280"/>
    <lineage>
        <taxon>Bacteria</taxon>
        <taxon>Pseudomonadati</taxon>
        <taxon>Pseudomonadota</taxon>
        <taxon>Betaproteobacteria</taxon>
        <taxon>Burkholderiales</taxon>
        <taxon>Oxalobacteraceae</taxon>
        <taxon>Telluria group</taxon>
        <taxon>Massilia</taxon>
    </lineage>
</organism>
<keyword evidence="2" id="KW-1185">Reference proteome</keyword>
<evidence type="ECO:0000313" key="2">
    <source>
        <dbReference type="Proteomes" id="UP000610594"/>
    </source>
</evidence>
<dbReference type="Proteomes" id="UP000610594">
    <property type="component" value="Unassembled WGS sequence"/>
</dbReference>
<accession>A0ABX0NAW6</accession>
<comment type="caution">
    <text evidence="1">The sequence shown here is derived from an EMBL/GenBank/DDBJ whole genome shotgun (WGS) entry which is preliminary data.</text>
</comment>
<name>A0ABX0NAW6_9BURK</name>
<feature type="non-terminal residue" evidence="1">
    <location>
        <position position="88"/>
    </location>
</feature>
<reference evidence="1 2" key="1">
    <citation type="submission" date="2019-10" db="EMBL/GenBank/DDBJ databases">
        <title>Taxonomy of Antarctic Massilia spp.: description of Massilia rubra sp. nov., Massilia aquatica sp. nov., Massilia mucilaginosa sp. nov., Massilia frigida sp. nov. isolated from streams, lakes and regoliths.</title>
        <authorList>
            <person name="Holochova P."/>
            <person name="Sedlacek I."/>
            <person name="Kralova S."/>
            <person name="Maslanova I."/>
            <person name="Busse H.-J."/>
            <person name="Stankova E."/>
            <person name="Vrbovska V."/>
            <person name="Kovarovic V."/>
            <person name="Bartak M."/>
            <person name="Svec P."/>
            <person name="Pantucek R."/>
        </authorList>
    </citation>
    <scope>NUCLEOTIDE SEQUENCE [LARGE SCALE GENOMIC DNA]</scope>
    <source>
        <strain evidence="1 2">CCM 8694</strain>
    </source>
</reference>
<proteinExistence type="predicted"/>
<sequence>MRYHERVDEWDLSMNALQMVLRVSSILGASKDALLLPFAGAGAAAGKLNRQLSRAPMVEMTPGARTYLDWFMLDNVNHYFKGVRLVHG</sequence>